<keyword evidence="4" id="KW-1185">Reference proteome</keyword>
<dbReference type="AlphaFoldDB" id="A0A9P7S3A1"/>
<feature type="region of interest" description="Disordered" evidence="1">
    <location>
        <begin position="1"/>
        <end position="29"/>
    </location>
</feature>
<dbReference type="KEGG" id="more:E1B28_007557"/>
<proteinExistence type="predicted"/>
<dbReference type="EMBL" id="CM032184">
    <property type="protein sequence ID" value="KAG7093921.1"/>
    <property type="molecule type" value="Genomic_DNA"/>
</dbReference>
<dbReference type="Proteomes" id="UP001049176">
    <property type="component" value="Chromosome 4"/>
</dbReference>
<accession>A0A9P7S3A1</accession>
<protein>
    <recommendedName>
        <fullName evidence="2">DUF7330 domain-containing protein</fullName>
    </recommendedName>
</protein>
<organism evidence="3 4">
    <name type="scientific">Marasmius oreades</name>
    <name type="common">fairy-ring Marasmius</name>
    <dbReference type="NCBI Taxonomy" id="181124"/>
    <lineage>
        <taxon>Eukaryota</taxon>
        <taxon>Fungi</taxon>
        <taxon>Dikarya</taxon>
        <taxon>Basidiomycota</taxon>
        <taxon>Agaricomycotina</taxon>
        <taxon>Agaricomycetes</taxon>
        <taxon>Agaricomycetidae</taxon>
        <taxon>Agaricales</taxon>
        <taxon>Marasmiineae</taxon>
        <taxon>Marasmiaceae</taxon>
        <taxon>Marasmius</taxon>
    </lineage>
</organism>
<dbReference type="RefSeq" id="XP_043010391.1">
    <property type="nucleotide sequence ID" value="XM_043152305.1"/>
</dbReference>
<sequence length="297" mass="33041">MIITSTDDSSPGAKQREVNLDSEAVSSREFNTSLPAKPVFYTQTDAPPPPYVSSEGAQLVGQNEDHIPANLKPTNFISVHHKDSPEKGSYAIDPSIRIPESFLPPLEIQETDNDPIRKNFQVLSKNGSVDTQVYIVPDSKPFDERKRVTMDIISKNGSVTAKIVRYQECFSMDENVDTIQRRAGSSYPPFALRCYSHNGCMHVAIPRSFHGSLSLSTRAHGVKLSEQVRAEVTVFNDTSGIKQYYIGPLNGHDHDEARANEDEVVVEGKNGSIRVTYSDEVIESVFKGFMEMLGRIF</sequence>
<evidence type="ECO:0000259" key="2">
    <source>
        <dbReference type="Pfam" id="PF24016"/>
    </source>
</evidence>
<name>A0A9P7S3A1_9AGAR</name>
<feature type="domain" description="DUF7330" evidence="2">
    <location>
        <begin position="75"/>
        <end position="280"/>
    </location>
</feature>
<dbReference type="GeneID" id="66076633"/>
<evidence type="ECO:0000313" key="4">
    <source>
        <dbReference type="Proteomes" id="UP001049176"/>
    </source>
</evidence>
<dbReference type="InterPro" id="IPR055754">
    <property type="entry name" value="DUF7330"/>
</dbReference>
<comment type="caution">
    <text evidence="3">The sequence shown here is derived from an EMBL/GenBank/DDBJ whole genome shotgun (WGS) entry which is preliminary data.</text>
</comment>
<evidence type="ECO:0000313" key="3">
    <source>
        <dbReference type="EMBL" id="KAG7093921.1"/>
    </source>
</evidence>
<evidence type="ECO:0000256" key="1">
    <source>
        <dbReference type="SAM" id="MobiDB-lite"/>
    </source>
</evidence>
<dbReference type="Pfam" id="PF24016">
    <property type="entry name" value="DUF7330"/>
    <property type="match status" value="1"/>
</dbReference>
<dbReference type="OrthoDB" id="5289249at2759"/>
<gene>
    <name evidence="3" type="ORF">E1B28_007557</name>
</gene>
<reference evidence="3" key="1">
    <citation type="journal article" date="2021" name="Genome Biol. Evol.">
        <title>The assembled and annotated genome of the fairy-ring fungus Marasmius oreades.</title>
        <authorList>
            <person name="Hiltunen M."/>
            <person name="Ament-Velasquez S.L."/>
            <person name="Johannesson H."/>
        </authorList>
    </citation>
    <scope>NUCLEOTIDE SEQUENCE</scope>
    <source>
        <strain evidence="3">03SP1</strain>
    </source>
</reference>